<dbReference type="OMA" id="MTDEADG"/>
<dbReference type="EMBL" id="CP001324">
    <property type="protein sequence ID" value="ACO62307.1"/>
    <property type="molecule type" value="Genomic_DNA"/>
</dbReference>
<gene>
    <name evidence="3" type="ORF">MICPUN_99600</name>
</gene>
<dbReference type="InterPro" id="IPR004331">
    <property type="entry name" value="SPX_dom"/>
</dbReference>
<accession>C1E2A3</accession>
<dbReference type="RefSeq" id="XP_002501049.1">
    <property type="nucleotide sequence ID" value="XM_002501003.1"/>
</dbReference>
<dbReference type="PANTHER" id="PTHR45978">
    <property type="entry name" value="SPX DOMAIN-CONTAINING PROTEIN 3"/>
    <property type="match status" value="1"/>
</dbReference>
<feature type="region of interest" description="Disordered" evidence="1">
    <location>
        <begin position="1"/>
        <end position="48"/>
    </location>
</feature>
<dbReference type="InterPro" id="IPR031142">
    <property type="entry name" value="SPX_prot"/>
</dbReference>
<dbReference type="OrthoDB" id="498472at2759"/>
<dbReference type="InParanoid" id="C1E2A3"/>
<reference evidence="3 4" key="1">
    <citation type="journal article" date="2009" name="Science">
        <title>Green evolution and dynamic adaptations revealed by genomes of the marine picoeukaryotes Micromonas.</title>
        <authorList>
            <person name="Worden A.Z."/>
            <person name="Lee J.H."/>
            <person name="Mock T."/>
            <person name="Rouze P."/>
            <person name="Simmons M.P."/>
            <person name="Aerts A.L."/>
            <person name="Allen A.E."/>
            <person name="Cuvelier M.L."/>
            <person name="Derelle E."/>
            <person name="Everett M.V."/>
            <person name="Foulon E."/>
            <person name="Grimwood J."/>
            <person name="Gundlach H."/>
            <person name="Henrissat B."/>
            <person name="Napoli C."/>
            <person name="McDonald S.M."/>
            <person name="Parker M.S."/>
            <person name="Rombauts S."/>
            <person name="Salamov A."/>
            <person name="Von Dassow P."/>
            <person name="Badger J.H."/>
            <person name="Coutinho P.M."/>
            <person name="Demir E."/>
            <person name="Dubchak I."/>
            <person name="Gentemann C."/>
            <person name="Eikrem W."/>
            <person name="Gready J.E."/>
            <person name="John U."/>
            <person name="Lanier W."/>
            <person name="Lindquist E.A."/>
            <person name="Lucas S."/>
            <person name="Mayer K.F."/>
            <person name="Moreau H."/>
            <person name="Not F."/>
            <person name="Otillar R."/>
            <person name="Panaud O."/>
            <person name="Pangilinan J."/>
            <person name="Paulsen I."/>
            <person name="Piegu B."/>
            <person name="Poliakov A."/>
            <person name="Robbens S."/>
            <person name="Schmutz J."/>
            <person name="Toulza E."/>
            <person name="Wyss T."/>
            <person name="Zelensky A."/>
            <person name="Zhou K."/>
            <person name="Armbrust E.V."/>
            <person name="Bhattacharya D."/>
            <person name="Goodenough U.W."/>
            <person name="Van de Peer Y."/>
            <person name="Grigoriev I.V."/>
        </authorList>
    </citation>
    <scope>NUCLEOTIDE SEQUENCE [LARGE SCALE GENOMIC DNA]</scope>
    <source>
        <strain evidence="4">RCC299 / NOUM17</strain>
    </source>
</reference>
<feature type="domain" description="SPX" evidence="2">
    <location>
        <begin position="1"/>
        <end position="193"/>
    </location>
</feature>
<feature type="compositionally biased region" description="Basic and acidic residues" evidence="1">
    <location>
        <begin position="233"/>
        <end position="245"/>
    </location>
</feature>
<feature type="compositionally biased region" description="Basic and acidic residues" evidence="1">
    <location>
        <begin position="22"/>
        <end position="34"/>
    </location>
</feature>
<dbReference type="PROSITE" id="PS51382">
    <property type="entry name" value="SPX"/>
    <property type="match status" value="1"/>
</dbReference>
<evidence type="ECO:0000256" key="1">
    <source>
        <dbReference type="SAM" id="MobiDB-lite"/>
    </source>
</evidence>
<dbReference type="FunCoup" id="C1E2A3">
    <property type="interactions" value="12"/>
</dbReference>
<sequence>MKFGHQFTQTIEATHPTISDKVGGENRKEPRLEPRFSPAPLKPPSPTPQFLCYKKLKKCLKTIPKKTEPAKNADGTLKPGEKRKLTEEQRAFVKTLNAELQKFNKFFMDAEEDLVIKDSLLEQAYREVVNEDGKRAESFSMKKYRKTCQEFADFHGELVLMEHWVGLNYTALVKILKKHDKRSNLSLRSPFLVSVLQQPFYRTEVLSQLITKTETSFRKLNALLPEGGSPVELQRREEAREHQEESKEESESDSSDGEGDTTQDPLNRTKAAMECWDGLKSSDSCKRPLGDIQSVVASGKRTKQTITE</sequence>
<dbReference type="GO" id="GO:0016036">
    <property type="term" value="P:cellular response to phosphate starvation"/>
    <property type="evidence" value="ECO:0007669"/>
    <property type="project" value="InterPro"/>
</dbReference>
<keyword evidence="4" id="KW-1185">Reference proteome</keyword>
<feature type="compositionally biased region" description="Acidic residues" evidence="1">
    <location>
        <begin position="246"/>
        <end position="261"/>
    </location>
</feature>
<dbReference type="Proteomes" id="UP000002009">
    <property type="component" value="Chromosome 3"/>
</dbReference>
<dbReference type="GeneID" id="8241815"/>
<feature type="compositionally biased region" description="Polar residues" evidence="1">
    <location>
        <begin position="1"/>
        <end position="12"/>
    </location>
</feature>
<dbReference type="AlphaFoldDB" id="C1E2A3"/>
<proteinExistence type="predicted"/>
<feature type="region of interest" description="Disordered" evidence="1">
    <location>
        <begin position="228"/>
        <end position="308"/>
    </location>
</feature>
<dbReference type="Pfam" id="PF03105">
    <property type="entry name" value="SPX"/>
    <property type="match status" value="1"/>
</dbReference>
<protein>
    <recommendedName>
        <fullName evidence="2">SPX domain-containing protein</fullName>
    </recommendedName>
</protein>
<evidence type="ECO:0000313" key="3">
    <source>
        <dbReference type="EMBL" id="ACO62307.1"/>
    </source>
</evidence>
<organism evidence="3 4">
    <name type="scientific">Micromonas commoda (strain RCC299 / NOUM17 / CCMP2709)</name>
    <name type="common">Picoplanktonic green alga</name>
    <dbReference type="NCBI Taxonomy" id="296587"/>
    <lineage>
        <taxon>Eukaryota</taxon>
        <taxon>Viridiplantae</taxon>
        <taxon>Chlorophyta</taxon>
        <taxon>Mamiellophyceae</taxon>
        <taxon>Mamiellales</taxon>
        <taxon>Mamiellaceae</taxon>
        <taxon>Micromonas</taxon>
    </lineage>
</organism>
<evidence type="ECO:0000313" key="4">
    <source>
        <dbReference type="Proteomes" id="UP000002009"/>
    </source>
</evidence>
<dbReference type="PANTHER" id="PTHR45978:SF7">
    <property type="entry name" value="SPX DOMAIN-CONTAINING PROTEIN 4"/>
    <property type="match status" value="1"/>
</dbReference>
<dbReference type="eggNOG" id="KOG1161">
    <property type="taxonomic scope" value="Eukaryota"/>
</dbReference>
<name>C1E2A3_MICCC</name>
<dbReference type="KEGG" id="mis:MICPUN_99600"/>
<evidence type="ECO:0000259" key="2">
    <source>
        <dbReference type="PROSITE" id="PS51382"/>
    </source>
</evidence>